<evidence type="ECO:0000313" key="9">
    <source>
        <dbReference type="Proteomes" id="UP000238312"/>
    </source>
</evidence>
<gene>
    <name evidence="8" type="ORF">B0I32_103557</name>
</gene>
<dbReference type="GO" id="GO:0015171">
    <property type="term" value="F:amino acid transmembrane transporter activity"/>
    <property type="evidence" value="ECO:0007669"/>
    <property type="project" value="TreeGrafter"/>
</dbReference>
<evidence type="ECO:0000256" key="2">
    <source>
        <dbReference type="ARBA" id="ARBA00022475"/>
    </source>
</evidence>
<keyword evidence="5 7" id="KW-0472">Membrane</keyword>
<evidence type="ECO:0000256" key="3">
    <source>
        <dbReference type="ARBA" id="ARBA00022692"/>
    </source>
</evidence>
<feature type="compositionally biased region" description="Pro residues" evidence="6">
    <location>
        <begin position="107"/>
        <end position="119"/>
    </location>
</feature>
<evidence type="ECO:0000313" key="8">
    <source>
        <dbReference type="EMBL" id="PRX68595.1"/>
    </source>
</evidence>
<dbReference type="Pfam" id="PF01810">
    <property type="entry name" value="LysE"/>
    <property type="match status" value="1"/>
</dbReference>
<organism evidence="8 9">
    <name type="scientific">Nonomuraea fuscirosea</name>
    <dbReference type="NCBI Taxonomy" id="1291556"/>
    <lineage>
        <taxon>Bacteria</taxon>
        <taxon>Bacillati</taxon>
        <taxon>Actinomycetota</taxon>
        <taxon>Actinomycetes</taxon>
        <taxon>Streptosporangiales</taxon>
        <taxon>Streptosporangiaceae</taxon>
        <taxon>Nonomuraea</taxon>
    </lineage>
</organism>
<dbReference type="RefSeq" id="WP_106236899.1">
    <property type="nucleotide sequence ID" value="NZ_PVNG01000003.1"/>
</dbReference>
<evidence type="ECO:0000256" key="4">
    <source>
        <dbReference type="ARBA" id="ARBA00022989"/>
    </source>
</evidence>
<dbReference type="InterPro" id="IPR001123">
    <property type="entry name" value="LeuE-type"/>
</dbReference>
<evidence type="ECO:0000256" key="5">
    <source>
        <dbReference type="ARBA" id="ARBA00023136"/>
    </source>
</evidence>
<keyword evidence="4 7" id="KW-1133">Transmembrane helix</keyword>
<dbReference type="PIRSF" id="PIRSF006324">
    <property type="entry name" value="LeuE"/>
    <property type="match status" value="1"/>
</dbReference>
<accession>A0A2T0N7U2</accession>
<reference evidence="8 9" key="1">
    <citation type="submission" date="2018-03" db="EMBL/GenBank/DDBJ databases">
        <title>Genomic Encyclopedia of Type Strains, Phase III (KMG-III): the genomes of soil and plant-associated and newly described type strains.</title>
        <authorList>
            <person name="Whitman W."/>
        </authorList>
    </citation>
    <scope>NUCLEOTIDE SEQUENCE [LARGE SCALE GENOMIC DNA]</scope>
    <source>
        <strain evidence="8 9">CGMCC 4.7104</strain>
    </source>
</reference>
<feature type="transmembrane region" description="Helical" evidence="7">
    <location>
        <begin position="74"/>
        <end position="93"/>
    </location>
</feature>
<dbReference type="Proteomes" id="UP000238312">
    <property type="component" value="Unassembled WGS sequence"/>
</dbReference>
<name>A0A2T0N7U2_9ACTN</name>
<dbReference type="PANTHER" id="PTHR30086:SF20">
    <property type="entry name" value="ARGININE EXPORTER PROTEIN ARGO-RELATED"/>
    <property type="match status" value="1"/>
</dbReference>
<keyword evidence="3 7" id="KW-0812">Transmembrane</keyword>
<evidence type="ECO:0000256" key="1">
    <source>
        <dbReference type="ARBA" id="ARBA00004651"/>
    </source>
</evidence>
<keyword evidence="9" id="KW-1185">Reference proteome</keyword>
<dbReference type="AlphaFoldDB" id="A0A2T0N7U2"/>
<feature type="transmembrane region" description="Helical" evidence="7">
    <location>
        <begin position="162"/>
        <end position="182"/>
    </location>
</feature>
<dbReference type="OrthoDB" id="3175972at2"/>
<dbReference type="PANTHER" id="PTHR30086">
    <property type="entry name" value="ARGININE EXPORTER PROTEIN ARGO"/>
    <property type="match status" value="1"/>
</dbReference>
<feature type="transmembrane region" description="Helical" evidence="7">
    <location>
        <begin position="203"/>
        <end position="221"/>
    </location>
</feature>
<keyword evidence="2" id="KW-1003">Cell membrane</keyword>
<evidence type="ECO:0000256" key="6">
    <source>
        <dbReference type="SAM" id="MobiDB-lite"/>
    </source>
</evidence>
<dbReference type="EMBL" id="PVNG01000003">
    <property type="protein sequence ID" value="PRX68595.1"/>
    <property type="molecule type" value="Genomic_DNA"/>
</dbReference>
<protein>
    <submittedName>
        <fullName evidence="8">Threonine/homoserine/homoserine lactone efflux protein</fullName>
    </submittedName>
</protein>
<sequence length="222" mass="23046">MIHWCATAGFLMAILPVIATPGAGMTLLVQHVTTGGRRRAVPVILGTATGLYAHATLAVAGLSALIMHSAQAFTVVKLAGAAYLVGLGVWTWHTATRPRPHQSADRPAPPASAGPPPPASADRPGRARSVYVQAVLANVLNPKAASIYLTLVPQFVVPGSSVAGQILGLATVHAVLMAVWLLTWTALLHRGAHLVREARFRRVVGRVSAVVLVALGVRAATA</sequence>
<comment type="caution">
    <text evidence="8">The sequence shown here is derived from an EMBL/GenBank/DDBJ whole genome shotgun (WGS) entry which is preliminary data.</text>
</comment>
<evidence type="ECO:0000256" key="7">
    <source>
        <dbReference type="SAM" id="Phobius"/>
    </source>
</evidence>
<comment type="subcellular location">
    <subcellularLocation>
        <location evidence="1">Cell membrane</location>
        <topology evidence="1">Multi-pass membrane protein</topology>
    </subcellularLocation>
</comment>
<dbReference type="GO" id="GO:0005886">
    <property type="term" value="C:plasma membrane"/>
    <property type="evidence" value="ECO:0007669"/>
    <property type="project" value="UniProtKB-SubCell"/>
</dbReference>
<feature type="region of interest" description="Disordered" evidence="6">
    <location>
        <begin position="97"/>
        <end position="124"/>
    </location>
</feature>
<feature type="transmembrane region" description="Helical" evidence="7">
    <location>
        <begin position="43"/>
        <end position="67"/>
    </location>
</feature>
<proteinExistence type="predicted"/>